<evidence type="ECO:0000259" key="15">
    <source>
        <dbReference type="PROSITE" id="PS51198"/>
    </source>
</evidence>
<dbReference type="Pfam" id="PF13361">
    <property type="entry name" value="UvrD_C"/>
    <property type="match status" value="1"/>
</dbReference>
<feature type="domain" description="UvrD-like helicase ATP-binding" evidence="15">
    <location>
        <begin position="1"/>
        <end position="496"/>
    </location>
</feature>
<dbReference type="GO" id="GO:0043138">
    <property type="term" value="F:3'-5' DNA helicase activity"/>
    <property type="evidence" value="ECO:0007669"/>
    <property type="project" value="UniProtKB-EC"/>
</dbReference>
<sequence length="1096" mass="125846">MQSPKFKIYSSSAGSGKTYTLAKEYIKLALKTTSPYYFNHILAVTFTNKAAGEMKERILKYLHQFASDDLQDRKDSELLLKQILEELQEEGIEIDEEELRARASKTFKHIIHEYANFSVSTIDSFVQKIVSAFTEDLDFPFNFEVNLDAEVLLDAAVEQLLQKVNTEHFEQITLAIKSFAMEKADEGKSWNGLAGELAGFGKNLLYDQHQKAIDNIANLEAEDFLQIEKQTKAYCEYVETKIKTISQIALESIDSAGVTIGDFFQSRSGVGVYFHKLQNDVFASPNSYVMKAVEENQWYSKTQKGGIKAAIDSIADELSIYLTNIFSIQETEKSKYILFKEILKQTKKLALLSQLKKEIAAIQNETGQIHISEFNRKIFEIVMKEPIPFVYERLGEKYNHILIDEFQDTSTLQWHNFLPLVENALANGHFNLAVGDAKQSIYRFRGGEMELIVHLHKNNLERLVEGNEENDFLTERYASIRPYLKPENLSTNYRSTKEVITFNNDLFGFIKASGENESIAPSLSFVYDEFFAQQVPPKPKEGGHVEIDFLQGEVEDEIMFERIMAIIDEVRDAGYNYSDIAILCRKNKHGRIVANALKENNIDVVSSDSLNLSASDAVNLVISLMKVVQNPENTLSKYEAIYLFYRVVLHRIPDTQDNHFIKEAIESGDIALFYELIEDEGYALASFDLQQMALYEIAEKIINTFFLFEHHKELDFLFRFLDVILEFQTKKSTHLTDFLQFWETKKETLSISTPEGQEAVNVMSIHKSKGLEFPVVIIPYCHWTTDTGLRTEIWANLPIEDELRIVSQSSEKADKILQNAPLKVAKALEQTAVVKQYKEEKEKTFLESLNMLYVGLTRPTDRLYLIVKKNIKDFNKTVGNQLYQFINCPPIAEDENHFEIIYQGEAKKQKDKKEKVKDLIEISAITSFERSNKVKLRQSAERLFDLKTFEKSKDYGNKVHAAFAKIKTYHDTDYALQEILREGLITASEVAGLKHTLENIMSLPAIKPLFEVAEEAIKNEREILMPKGKPLRPDRVVRFKDKIVILDYKTGSKSDSHKTQVRQYMNIYRAMGHAKVEGILVYLEEKAKDEQVVEVD</sequence>
<dbReference type="InterPro" id="IPR000212">
    <property type="entry name" value="DNA_helicase_UvrD/REP"/>
</dbReference>
<dbReference type="Gene3D" id="3.40.50.300">
    <property type="entry name" value="P-loop containing nucleotide triphosphate hydrolases"/>
    <property type="match status" value="4"/>
</dbReference>
<evidence type="ECO:0000313" key="17">
    <source>
        <dbReference type="EMBL" id="MBB6003128.1"/>
    </source>
</evidence>
<keyword evidence="18" id="KW-1185">Reference proteome</keyword>
<dbReference type="AlphaFoldDB" id="A0A841ER31"/>
<comment type="catalytic activity">
    <reaction evidence="11">
        <text>Couples ATP hydrolysis with the unwinding of duplex DNA by translocating in the 3'-5' direction.</text>
        <dbReference type="EC" id="5.6.2.4"/>
    </reaction>
</comment>
<keyword evidence="10" id="KW-0413">Isomerase</keyword>
<evidence type="ECO:0000256" key="2">
    <source>
        <dbReference type="ARBA" id="ARBA00022741"/>
    </source>
</evidence>
<evidence type="ECO:0000256" key="8">
    <source>
        <dbReference type="ARBA" id="ARBA00023125"/>
    </source>
</evidence>
<organism evidence="17 18">
    <name type="scientific">Arcicella rosea</name>
    <dbReference type="NCBI Taxonomy" id="502909"/>
    <lineage>
        <taxon>Bacteria</taxon>
        <taxon>Pseudomonadati</taxon>
        <taxon>Bacteroidota</taxon>
        <taxon>Cytophagia</taxon>
        <taxon>Cytophagales</taxon>
        <taxon>Flectobacillaceae</taxon>
        <taxon>Arcicella</taxon>
    </lineage>
</organism>
<evidence type="ECO:0000256" key="14">
    <source>
        <dbReference type="PROSITE-ProRule" id="PRU00560"/>
    </source>
</evidence>
<evidence type="ECO:0000256" key="5">
    <source>
        <dbReference type="ARBA" id="ARBA00022806"/>
    </source>
</evidence>
<dbReference type="EC" id="5.6.2.4" evidence="12"/>
<protein>
    <recommendedName>
        <fullName evidence="12">DNA 3'-5' helicase</fullName>
        <ecNumber evidence="12">5.6.2.4</ecNumber>
    </recommendedName>
</protein>
<evidence type="ECO:0000256" key="3">
    <source>
        <dbReference type="ARBA" id="ARBA00022763"/>
    </source>
</evidence>
<evidence type="ECO:0000256" key="11">
    <source>
        <dbReference type="ARBA" id="ARBA00034617"/>
    </source>
</evidence>
<keyword evidence="3" id="KW-0227">DNA damage</keyword>
<feature type="domain" description="UvrD-like helicase C-terminal" evidence="16">
    <location>
        <begin position="514"/>
        <end position="770"/>
    </location>
</feature>
<accession>A0A841ER31</accession>
<dbReference type="RefSeq" id="WP_184133382.1">
    <property type="nucleotide sequence ID" value="NZ_JACHKT010000010.1"/>
</dbReference>
<keyword evidence="9" id="KW-0234">DNA repair</keyword>
<feature type="binding site" evidence="14">
    <location>
        <begin position="11"/>
        <end position="18"/>
    </location>
    <ligand>
        <name>ATP</name>
        <dbReference type="ChEBI" id="CHEBI:30616"/>
    </ligand>
</feature>
<keyword evidence="8" id="KW-0238">DNA-binding</keyword>
<dbReference type="Pfam" id="PF00580">
    <property type="entry name" value="UvrD-helicase"/>
    <property type="match status" value="1"/>
</dbReference>
<evidence type="ECO:0000256" key="13">
    <source>
        <dbReference type="ARBA" id="ARBA00048988"/>
    </source>
</evidence>
<dbReference type="PROSITE" id="PS51198">
    <property type="entry name" value="UVRD_HELICASE_ATP_BIND"/>
    <property type="match status" value="1"/>
</dbReference>
<dbReference type="GO" id="GO:0003677">
    <property type="term" value="F:DNA binding"/>
    <property type="evidence" value="ECO:0007669"/>
    <property type="project" value="UniProtKB-KW"/>
</dbReference>
<evidence type="ECO:0000256" key="10">
    <source>
        <dbReference type="ARBA" id="ARBA00023235"/>
    </source>
</evidence>
<evidence type="ECO:0000256" key="4">
    <source>
        <dbReference type="ARBA" id="ARBA00022801"/>
    </source>
</evidence>
<comment type="catalytic activity">
    <reaction evidence="13">
        <text>ATP + H2O = ADP + phosphate + H(+)</text>
        <dbReference type="Rhea" id="RHEA:13065"/>
        <dbReference type="ChEBI" id="CHEBI:15377"/>
        <dbReference type="ChEBI" id="CHEBI:15378"/>
        <dbReference type="ChEBI" id="CHEBI:30616"/>
        <dbReference type="ChEBI" id="CHEBI:43474"/>
        <dbReference type="ChEBI" id="CHEBI:456216"/>
        <dbReference type="EC" id="5.6.2.4"/>
    </reaction>
</comment>
<dbReference type="PANTHER" id="PTHR11070">
    <property type="entry name" value="UVRD / RECB / PCRA DNA HELICASE FAMILY MEMBER"/>
    <property type="match status" value="1"/>
</dbReference>
<proteinExistence type="predicted"/>
<evidence type="ECO:0000256" key="1">
    <source>
        <dbReference type="ARBA" id="ARBA00022722"/>
    </source>
</evidence>
<dbReference type="InterPro" id="IPR014016">
    <property type="entry name" value="UvrD-like_ATP-bd"/>
</dbReference>
<dbReference type="InterPro" id="IPR011604">
    <property type="entry name" value="PDDEXK-like_dom_sf"/>
</dbReference>
<keyword evidence="5 14" id="KW-0347">Helicase</keyword>
<comment type="caution">
    <text evidence="17">The sequence shown here is derived from an EMBL/GenBank/DDBJ whole genome shotgun (WGS) entry which is preliminary data.</text>
</comment>
<name>A0A841ER31_9BACT</name>
<evidence type="ECO:0000256" key="9">
    <source>
        <dbReference type="ARBA" id="ARBA00023204"/>
    </source>
</evidence>
<evidence type="ECO:0000259" key="16">
    <source>
        <dbReference type="PROSITE" id="PS51217"/>
    </source>
</evidence>
<dbReference type="Proteomes" id="UP000524404">
    <property type="component" value="Unassembled WGS sequence"/>
</dbReference>
<dbReference type="GO" id="GO:0000725">
    <property type="term" value="P:recombinational repair"/>
    <property type="evidence" value="ECO:0007669"/>
    <property type="project" value="TreeGrafter"/>
</dbReference>
<dbReference type="GO" id="GO:0004527">
    <property type="term" value="F:exonuclease activity"/>
    <property type="evidence" value="ECO:0007669"/>
    <property type="project" value="UniProtKB-KW"/>
</dbReference>
<keyword evidence="1" id="KW-0540">Nuclease</keyword>
<dbReference type="PROSITE" id="PS51217">
    <property type="entry name" value="UVRD_HELICASE_CTER"/>
    <property type="match status" value="1"/>
</dbReference>
<dbReference type="Pfam" id="PF12705">
    <property type="entry name" value="PDDEXK_1"/>
    <property type="match status" value="1"/>
</dbReference>
<evidence type="ECO:0000313" key="18">
    <source>
        <dbReference type="Proteomes" id="UP000524404"/>
    </source>
</evidence>
<keyword evidence="6 17" id="KW-0269">Exonuclease</keyword>
<keyword evidence="4 14" id="KW-0378">Hydrolase</keyword>
<dbReference type="Gene3D" id="3.90.320.10">
    <property type="match status" value="1"/>
</dbReference>
<evidence type="ECO:0000256" key="6">
    <source>
        <dbReference type="ARBA" id="ARBA00022839"/>
    </source>
</evidence>
<dbReference type="InterPro" id="IPR038726">
    <property type="entry name" value="PDDEXK_AddAB-type"/>
</dbReference>
<dbReference type="SUPFAM" id="SSF52540">
    <property type="entry name" value="P-loop containing nucleoside triphosphate hydrolases"/>
    <property type="match status" value="1"/>
</dbReference>
<dbReference type="PANTHER" id="PTHR11070:SF67">
    <property type="entry name" value="DNA 3'-5' HELICASE"/>
    <property type="match status" value="1"/>
</dbReference>
<dbReference type="InterPro" id="IPR027417">
    <property type="entry name" value="P-loop_NTPase"/>
</dbReference>
<evidence type="ECO:0000256" key="7">
    <source>
        <dbReference type="ARBA" id="ARBA00022840"/>
    </source>
</evidence>
<keyword evidence="2 14" id="KW-0547">Nucleotide-binding</keyword>
<reference evidence="17 18" key="1">
    <citation type="submission" date="2020-08" db="EMBL/GenBank/DDBJ databases">
        <title>Functional genomics of gut bacteria from endangered species of beetles.</title>
        <authorList>
            <person name="Carlos-Shanley C."/>
        </authorList>
    </citation>
    <scope>NUCLEOTIDE SEQUENCE [LARGE SCALE GENOMIC DNA]</scope>
    <source>
        <strain evidence="17 18">S00070</strain>
    </source>
</reference>
<dbReference type="InterPro" id="IPR014017">
    <property type="entry name" value="DNA_helicase_UvrD-like_C"/>
</dbReference>
<gene>
    <name evidence="17" type="ORF">HNP25_001780</name>
</gene>
<dbReference type="GO" id="GO:0005524">
    <property type="term" value="F:ATP binding"/>
    <property type="evidence" value="ECO:0007669"/>
    <property type="project" value="UniProtKB-UniRule"/>
</dbReference>
<dbReference type="GO" id="GO:0005829">
    <property type="term" value="C:cytosol"/>
    <property type="evidence" value="ECO:0007669"/>
    <property type="project" value="TreeGrafter"/>
</dbReference>
<keyword evidence="7 14" id="KW-0067">ATP-binding</keyword>
<dbReference type="EMBL" id="JACHKT010000010">
    <property type="protein sequence ID" value="MBB6003128.1"/>
    <property type="molecule type" value="Genomic_DNA"/>
</dbReference>
<evidence type="ECO:0000256" key="12">
    <source>
        <dbReference type="ARBA" id="ARBA00034808"/>
    </source>
</evidence>